<evidence type="ECO:0000256" key="2">
    <source>
        <dbReference type="ARBA" id="ARBA00022722"/>
    </source>
</evidence>
<evidence type="ECO:0000259" key="7">
    <source>
        <dbReference type="PROSITE" id="PS50994"/>
    </source>
</evidence>
<organism evidence="8 9">
    <name type="scientific">Trichuris muris</name>
    <name type="common">Mouse whipworm</name>
    <dbReference type="NCBI Taxonomy" id="70415"/>
    <lineage>
        <taxon>Eukaryota</taxon>
        <taxon>Metazoa</taxon>
        <taxon>Ecdysozoa</taxon>
        <taxon>Nematoda</taxon>
        <taxon>Enoplea</taxon>
        <taxon>Dorylaimia</taxon>
        <taxon>Trichinellida</taxon>
        <taxon>Trichuridae</taxon>
        <taxon>Trichuris</taxon>
    </lineage>
</organism>
<evidence type="ECO:0000256" key="1">
    <source>
        <dbReference type="ARBA" id="ARBA00012493"/>
    </source>
</evidence>
<dbReference type="InterPro" id="IPR041588">
    <property type="entry name" value="Integrase_H2C2"/>
</dbReference>
<dbReference type="Gene3D" id="3.10.20.370">
    <property type="match status" value="1"/>
</dbReference>
<dbReference type="Pfam" id="PF00078">
    <property type="entry name" value="RVT_1"/>
    <property type="match status" value="1"/>
</dbReference>
<dbReference type="Gene3D" id="3.30.420.10">
    <property type="entry name" value="Ribonuclease H-like superfamily/Ribonuclease H"/>
    <property type="match status" value="1"/>
</dbReference>
<keyword evidence="4" id="KW-0548">Nucleotidyltransferase</keyword>
<dbReference type="CDD" id="cd09274">
    <property type="entry name" value="RNase_HI_RT_Ty3"/>
    <property type="match status" value="1"/>
</dbReference>
<reference evidence="9" key="1">
    <citation type="submission" date="2019-12" db="UniProtKB">
        <authorList>
            <consortium name="WormBaseParasite"/>
        </authorList>
    </citation>
    <scope>IDENTIFICATION</scope>
</reference>
<dbReference type="InterPro" id="IPR041577">
    <property type="entry name" value="RT_RNaseH_2"/>
</dbReference>
<dbReference type="SMART" id="SM00343">
    <property type="entry name" value="ZnF_C2HC"/>
    <property type="match status" value="2"/>
</dbReference>
<dbReference type="InterPro" id="IPR001878">
    <property type="entry name" value="Znf_CCHC"/>
</dbReference>
<dbReference type="InterPro" id="IPR001584">
    <property type="entry name" value="Integrase_cat-core"/>
</dbReference>
<dbReference type="CDD" id="cd01647">
    <property type="entry name" value="RT_LTR"/>
    <property type="match status" value="1"/>
</dbReference>
<evidence type="ECO:0000256" key="4">
    <source>
        <dbReference type="ARBA" id="ARBA00022918"/>
    </source>
</evidence>
<dbReference type="PROSITE" id="PS50994">
    <property type="entry name" value="INTEGRASE"/>
    <property type="match status" value="1"/>
</dbReference>
<dbReference type="InterPro" id="IPR036397">
    <property type="entry name" value="RNaseH_sf"/>
</dbReference>
<dbReference type="InterPro" id="IPR043128">
    <property type="entry name" value="Rev_trsase/Diguanyl_cyclase"/>
</dbReference>
<feature type="domain" description="Integrase catalytic" evidence="7">
    <location>
        <begin position="1007"/>
        <end position="1157"/>
    </location>
</feature>
<dbReference type="GO" id="GO:0008270">
    <property type="term" value="F:zinc ion binding"/>
    <property type="evidence" value="ECO:0007669"/>
    <property type="project" value="InterPro"/>
</dbReference>
<dbReference type="SUPFAM" id="SSF50630">
    <property type="entry name" value="Acid proteases"/>
    <property type="match status" value="1"/>
</dbReference>
<dbReference type="GO" id="GO:0004519">
    <property type="term" value="F:endonuclease activity"/>
    <property type="evidence" value="ECO:0007669"/>
    <property type="project" value="UniProtKB-KW"/>
</dbReference>
<dbReference type="FunFam" id="3.30.70.270:FF:000020">
    <property type="entry name" value="Transposon Tf2-6 polyprotein-like Protein"/>
    <property type="match status" value="1"/>
</dbReference>
<evidence type="ECO:0000313" key="8">
    <source>
        <dbReference type="Proteomes" id="UP000046395"/>
    </source>
</evidence>
<evidence type="ECO:0000256" key="3">
    <source>
        <dbReference type="ARBA" id="ARBA00022759"/>
    </source>
</evidence>
<dbReference type="Gene3D" id="4.10.60.10">
    <property type="entry name" value="Zinc finger, CCHC-type"/>
    <property type="match status" value="1"/>
</dbReference>
<name>A0A5S6R504_TRIMR</name>
<dbReference type="STRING" id="70415.A0A5S6R504"/>
<dbReference type="GO" id="GO:0003676">
    <property type="term" value="F:nucleic acid binding"/>
    <property type="evidence" value="ECO:0007669"/>
    <property type="project" value="InterPro"/>
</dbReference>
<sequence>MGSVGQIAPFDVNKPTSWDIYVEQVEFFCLANNITEPDKKRATLLTVMGSSAYTILRSLISPESPMTKTFEELTQVLRRHFMPQTSLIYKRFLFHKRFQLKDESIATYVTELRRLAEDCEFGNTLTERLRDQLVCGLRDESIQGRLLAETSLSYDEAVKRAQAGEAAASQVKELQAQKPSIDIPITNQLRQTNSMKRILPRDSPSASTNTCASCGGSHSRRDCKFRNAECNLCHKKGHIAKVCRSKTPPAKPTNKKKPFLRTYQPTTHMVNASSNQVYTLNSVRRVKSSKIRITVRIEGKPCAMEVDSGSDFSVISTETYARLWPTKGPLIRPLKLRIRDFQKNAIELKGYCEVRVAYKCYRAKLRLLITETDGESLLGLQWFSPLGLSIQGVHQIHSAVTTKSLLEEFSDVFKEDLGTYRGPKVTLPLDPKVLPIRLRARNVPLAIRPRIEAEIKRLLEEKVLEPITNPKWSTPVVPVIKSTGDVRLCGDYKTTINTALQDHPYPIPSVTHLLSSLSGGGYYAKIDMAQAYLQLPVDDASSEAQTIITHMGAFKVKRLQFGVSVAPGIFQQVMDDLLRSIPGTTVYFDDVLIRGTTLQELIDRLRLVLQALRNTGLRVKKEKCLFGVTSIDFLGYRIDASGIHPSKSKMEVIKNAPVPRNKQELQAFLGLLNFYNSFLKDKATVAEPLHRLLDKGAPWIWKKCHDKSFAAVKQLLTSESVLVPFDASRPTILTCDASPFGIGAVLSQIQENGTEATIAFASRTLTQTERNYAQIDREALALISGVKKFHHFLYGRPFTLVTDHKPLLGLFSPSKGTPDIISPRMLRWSILLNAYSFKLVHKPGIQLGNADALSRLAYNTLEEHIPNPPEILFIEELSAPPLTATDVARLTQRDPQLSRVLNWVWKGWPAKSETGFQAYFTKRNELSVHKKCLLWGNRVVIPKTGQQRVLEELHLSHPGIVRMKALARSYVWWPNIDADIEHFVDKCAACQTHQHSPPKAPVHPWEIPRNPWSRLHIDFAGPFQGEQFLIIVDAYSKWLEVKRMRSTTAGSTIRVLRELFATHGLPDSIVSDNGPQFISEEFQMFCSDNLIRSIRVSPHHASSNGQAERMVQTTKDSLRKIIHGSWDKRLARFLLSSHVTPSTVTGVSPAELLMGRKLKTCLDYLHPDYVQDRQLRQDEQLASSKNDREFGTNEPVYIRKYDTGPQWVPAVISKSTGPVSYEATTPDGRSVKRHADLIQRRTETPPTEDAAALRSPVQSENTPTPVSDPPVPSRPKRIRNRPVGLASFGCSFCGCVSAAVVRTCSNCSLLGAVLLGLTDVVLSLFAELINDSWYCEFNGPISLGDAAGDASEVTADNDSSDCNLSIELGESDSASTSSEAGASSDDAIVCNGTVLANESEMDIVESESREADLATF</sequence>
<dbReference type="GO" id="GO:0042575">
    <property type="term" value="C:DNA polymerase complex"/>
    <property type="evidence" value="ECO:0007669"/>
    <property type="project" value="UniProtKB-ARBA"/>
</dbReference>
<keyword evidence="3" id="KW-0378">Hydrolase</keyword>
<dbReference type="Gene3D" id="2.40.70.10">
    <property type="entry name" value="Acid Proteases"/>
    <property type="match status" value="1"/>
</dbReference>
<dbReference type="PANTHER" id="PTHR37984:SF12">
    <property type="entry name" value="RIBONUCLEASE H"/>
    <property type="match status" value="1"/>
</dbReference>
<dbReference type="FunFam" id="3.30.420.10:FF:000063">
    <property type="entry name" value="Retrovirus-related Pol polyprotein from transposon 297-like Protein"/>
    <property type="match status" value="1"/>
</dbReference>
<feature type="domain" description="Reverse transcriptase" evidence="6">
    <location>
        <begin position="460"/>
        <end position="638"/>
    </location>
</feature>
<dbReference type="EC" id="2.7.7.49" evidence="1"/>
<dbReference type="Gene3D" id="3.30.70.270">
    <property type="match status" value="2"/>
</dbReference>
<accession>A0A5S6R504</accession>
<evidence type="ECO:0000259" key="6">
    <source>
        <dbReference type="PROSITE" id="PS50878"/>
    </source>
</evidence>
<dbReference type="Proteomes" id="UP000046395">
    <property type="component" value="Unassembled WGS sequence"/>
</dbReference>
<dbReference type="FunFam" id="1.10.340.70:FF:000003">
    <property type="entry name" value="Protein CBG25708"/>
    <property type="match status" value="1"/>
</dbReference>
<dbReference type="InterPro" id="IPR021109">
    <property type="entry name" value="Peptidase_aspartic_dom_sf"/>
</dbReference>
<dbReference type="Pfam" id="PF17919">
    <property type="entry name" value="RT_RNaseH_2"/>
    <property type="match status" value="1"/>
</dbReference>
<evidence type="ECO:0000256" key="5">
    <source>
        <dbReference type="SAM" id="MobiDB-lite"/>
    </source>
</evidence>
<keyword evidence="8" id="KW-1185">Reference proteome</keyword>
<feature type="region of interest" description="Disordered" evidence="5">
    <location>
        <begin position="1240"/>
        <end position="1276"/>
    </location>
</feature>
<dbReference type="Gene3D" id="1.10.340.70">
    <property type="match status" value="1"/>
</dbReference>
<dbReference type="Pfam" id="PF00665">
    <property type="entry name" value="rve"/>
    <property type="match status" value="1"/>
</dbReference>
<proteinExistence type="predicted"/>
<dbReference type="PROSITE" id="PS50878">
    <property type="entry name" value="RT_POL"/>
    <property type="match status" value="1"/>
</dbReference>
<dbReference type="GO" id="GO:0003964">
    <property type="term" value="F:RNA-directed DNA polymerase activity"/>
    <property type="evidence" value="ECO:0007669"/>
    <property type="project" value="UniProtKB-KW"/>
</dbReference>
<dbReference type="FunFam" id="3.10.20.370:FF:000001">
    <property type="entry name" value="Retrovirus-related Pol polyprotein from transposon 17.6-like protein"/>
    <property type="match status" value="1"/>
</dbReference>
<keyword evidence="3" id="KW-0255">Endonuclease</keyword>
<keyword evidence="4" id="KW-0808">Transferase</keyword>
<dbReference type="InterPro" id="IPR043502">
    <property type="entry name" value="DNA/RNA_pol_sf"/>
</dbReference>
<dbReference type="Gene3D" id="3.10.10.10">
    <property type="entry name" value="HIV Type 1 Reverse Transcriptase, subunit A, domain 1"/>
    <property type="match status" value="1"/>
</dbReference>
<dbReference type="GO" id="GO:0015074">
    <property type="term" value="P:DNA integration"/>
    <property type="evidence" value="ECO:0007669"/>
    <property type="project" value="InterPro"/>
</dbReference>
<protein>
    <recommendedName>
        <fullName evidence="1">RNA-directed DNA polymerase</fullName>
        <ecNumber evidence="1">2.7.7.49</ecNumber>
    </recommendedName>
</protein>
<keyword evidence="4" id="KW-0695">RNA-directed DNA polymerase</keyword>
<dbReference type="SUPFAM" id="SSF56672">
    <property type="entry name" value="DNA/RNA polymerases"/>
    <property type="match status" value="1"/>
</dbReference>
<keyword evidence="2" id="KW-0540">Nuclease</keyword>
<dbReference type="InterPro" id="IPR050951">
    <property type="entry name" value="Retrovirus_Pol_polyprotein"/>
</dbReference>
<dbReference type="WBParaSite" id="TMUE_3000014595.1">
    <property type="protein sequence ID" value="TMUE_3000014595.1"/>
    <property type="gene ID" value="WBGene00302253"/>
</dbReference>
<evidence type="ECO:0000313" key="9">
    <source>
        <dbReference type="WBParaSite" id="TMUE_3000014595.1"/>
    </source>
</evidence>
<dbReference type="InterPro" id="IPR012337">
    <property type="entry name" value="RNaseH-like_sf"/>
</dbReference>
<dbReference type="InterPro" id="IPR000477">
    <property type="entry name" value="RT_dom"/>
</dbReference>
<dbReference type="Pfam" id="PF17921">
    <property type="entry name" value="Integrase_H2C2"/>
    <property type="match status" value="1"/>
</dbReference>
<dbReference type="PANTHER" id="PTHR37984">
    <property type="entry name" value="PROTEIN CBG26694"/>
    <property type="match status" value="1"/>
</dbReference>
<dbReference type="SUPFAM" id="SSF53098">
    <property type="entry name" value="Ribonuclease H-like"/>
    <property type="match status" value="1"/>
</dbReference>